<name>A0A9D2LCK5_9MICO</name>
<protein>
    <submittedName>
        <fullName evidence="2">Uncharacterized protein</fullName>
    </submittedName>
</protein>
<reference evidence="2" key="1">
    <citation type="journal article" date="2021" name="PeerJ">
        <title>Extensive microbial diversity within the chicken gut microbiome revealed by metagenomics and culture.</title>
        <authorList>
            <person name="Gilroy R."/>
            <person name="Ravi A."/>
            <person name="Getino M."/>
            <person name="Pursley I."/>
            <person name="Horton D.L."/>
            <person name="Alikhan N.F."/>
            <person name="Baker D."/>
            <person name="Gharbi K."/>
            <person name="Hall N."/>
            <person name="Watson M."/>
            <person name="Adriaenssens E.M."/>
            <person name="Foster-Nyarko E."/>
            <person name="Jarju S."/>
            <person name="Secka A."/>
            <person name="Antonio M."/>
            <person name="Oren A."/>
            <person name="Chaudhuri R.R."/>
            <person name="La Ragione R."/>
            <person name="Hildebrand F."/>
            <person name="Pallen M.J."/>
        </authorList>
    </citation>
    <scope>NUCLEOTIDE SEQUENCE</scope>
    <source>
        <strain evidence="2">ChiHjej13B12-24818</strain>
    </source>
</reference>
<evidence type="ECO:0000313" key="2">
    <source>
        <dbReference type="EMBL" id="HJB10079.1"/>
    </source>
</evidence>
<sequence>MARSYATVGQMMSYAIDRSVVSPDVQMPRDRNRDVELLLRHMLEFVLMAARSRDAFLRTVAQTDHTTGSITSAPRMRSTSPDLIAELLPSSSDTDDSVRLGISLRVGEPFSVRQLSRLRRALGTSPQHLLVVITRRSDLADSEGAAEQDRREQLDRQGARGDEETGADQQAALPQGVITFSWHRLAKRMPKADPGHAHLWETIAEIGENAGSPVVQYPLNARRLLTRPSTAQELRGHLDVFHLASRTLLGTSPHFSTRRGQTGAHLQAGVSRQRSGLEFGEVDRGRPVHVLRTGEKPVPLDIGRLETDEERAQAKEQLEAIARHGSWRTDPGAIPRRTELLGTPASPEVEGARLLLWAVMNPMLLRDRGFDLAPARRQPALTATSLGLRLLQRGDDSGTTYRIWVGESRHWGSLIPRVTREGGGGESEETYAVAPRKKQSTADFVWEVHKALRSLTITH</sequence>
<feature type="region of interest" description="Disordered" evidence="1">
    <location>
        <begin position="252"/>
        <end position="272"/>
    </location>
</feature>
<evidence type="ECO:0000313" key="3">
    <source>
        <dbReference type="Proteomes" id="UP000823823"/>
    </source>
</evidence>
<feature type="compositionally biased region" description="Basic and acidic residues" evidence="1">
    <location>
        <begin position="147"/>
        <end position="163"/>
    </location>
</feature>
<accession>A0A9D2LCK5</accession>
<gene>
    <name evidence="2" type="ORF">H9786_06040</name>
</gene>
<comment type="caution">
    <text evidence="2">The sequence shown here is derived from an EMBL/GenBank/DDBJ whole genome shotgun (WGS) entry which is preliminary data.</text>
</comment>
<dbReference type="AlphaFoldDB" id="A0A9D2LCK5"/>
<organism evidence="2 3">
    <name type="scientific">Candidatus Brachybacterium merdavium</name>
    <dbReference type="NCBI Taxonomy" id="2838513"/>
    <lineage>
        <taxon>Bacteria</taxon>
        <taxon>Bacillati</taxon>
        <taxon>Actinomycetota</taxon>
        <taxon>Actinomycetes</taxon>
        <taxon>Micrococcales</taxon>
        <taxon>Dermabacteraceae</taxon>
        <taxon>Brachybacterium</taxon>
    </lineage>
</organism>
<reference evidence="2" key="2">
    <citation type="submission" date="2021-04" db="EMBL/GenBank/DDBJ databases">
        <authorList>
            <person name="Gilroy R."/>
        </authorList>
    </citation>
    <scope>NUCLEOTIDE SEQUENCE</scope>
    <source>
        <strain evidence="2">ChiHjej13B12-24818</strain>
    </source>
</reference>
<proteinExistence type="predicted"/>
<evidence type="ECO:0000256" key="1">
    <source>
        <dbReference type="SAM" id="MobiDB-lite"/>
    </source>
</evidence>
<feature type="region of interest" description="Disordered" evidence="1">
    <location>
        <begin position="141"/>
        <end position="170"/>
    </location>
</feature>
<dbReference type="EMBL" id="DWZH01000042">
    <property type="protein sequence ID" value="HJB10079.1"/>
    <property type="molecule type" value="Genomic_DNA"/>
</dbReference>
<dbReference type="Proteomes" id="UP000823823">
    <property type="component" value="Unassembled WGS sequence"/>
</dbReference>